<gene>
    <name evidence="8" type="ORF">NADFUDRAFT_80969</name>
</gene>
<comment type="similarity">
    <text evidence="2">Belongs to the mitochondrion-specific ribosomal protein mL40 family.</text>
</comment>
<dbReference type="FunFam" id="6.10.250.3440:FF:000001">
    <property type="entry name" value="Mitochondrial ribosomal protein L40"/>
    <property type="match status" value="1"/>
</dbReference>
<evidence type="ECO:0000256" key="1">
    <source>
        <dbReference type="ARBA" id="ARBA00004173"/>
    </source>
</evidence>
<dbReference type="Gene3D" id="6.10.250.3440">
    <property type="match status" value="1"/>
</dbReference>
<name>A0A1E3PQY3_9ASCO</name>
<evidence type="ECO:0000256" key="7">
    <source>
        <dbReference type="ARBA" id="ARBA00035192"/>
    </source>
</evidence>
<keyword evidence="4" id="KW-0689">Ribosomal protein</keyword>
<keyword evidence="5" id="KW-0496">Mitochondrion</keyword>
<dbReference type="GO" id="GO:0005840">
    <property type="term" value="C:ribosome"/>
    <property type="evidence" value="ECO:0007669"/>
    <property type="project" value="UniProtKB-KW"/>
</dbReference>
<evidence type="ECO:0000256" key="4">
    <source>
        <dbReference type="ARBA" id="ARBA00022980"/>
    </source>
</evidence>
<dbReference type="EMBL" id="KV454406">
    <property type="protein sequence ID" value="ODQ67821.1"/>
    <property type="molecule type" value="Genomic_DNA"/>
</dbReference>
<dbReference type="OrthoDB" id="2098203at2759"/>
<accession>A0A1E3PQY3</accession>
<evidence type="ECO:0000256" key="6">
    <source>
        <dbReference type="ARBA" id="ARBA00023274"/>
    </source>
</evidence>
<dbReference type="Pfam" id="PF09812">
    <property type="entry name" value="MRP-L28"/>
    <property type="match status" value="1"/>
</dbReference>
<dbReference type="InterPro" id="IPR042831">
    <property type="entry name" value="Ribosomal_mL40_fung"/>
</dbReference>
<evidence type="ECO:0000256" key="3">
    <source>
        <dbReference type="ARBA" id="ARBA00022946"/>
    </source>
</evidence>
<dbReference type="PANTHER" id="PTHR39150">
    <property type="entry name" value="54S RIBOSOMAL PROTEIN L28, MITOCHONDRIAL"/>
    <property type="match status" value="1"/>
</dbReference>
<dbReference type="GO" id="GO:0032543">
    <property type="term" value="P:mitochondrial translation"/>
    <property type="evidence" value="ECO:0007669"/>
    <property type="project" value="InterPro"/>
</dbReference>
<proteinExistence type="inferred from homology"/>
<keyword evidence="9" id="KW-1185">Reference proteome</keyword>
<dbReference type="GO" id="GO:0003735">
    <property type="term" value="F:structural constituent of ribosome"/>
    <property type="evidence" value="ECO:0007669"/>
    <property type="project" value="InterPro"/>
</dbReference>
<evidence type="ECO:0000256" key="5">
    <source>
        <dbReference type="ARBA" id="ARBA00023128"/>
    </source>
</evidence>
<dbReference type="AlphaFoldDB" id="A0A1E3PQY3"/>
<evidence type="ECO:0000313" key="9">
    <source>
        <dbReference type="Proteomes" id="UP000095009"/>
    </source>
</evidence>
<dbReference type="PANTHER" id="PTHR39150:SF1">
    <property type="entry name" value="LARGE RIBOSOMAL SUBUNIT PROTEIN ML40"/>
    <property type="match status" value="1"/>
</dbReference>
<dbReference type="GO" id="GO:1990904">
    <property type="term" value="C:ribonucleoprotein complex"/>
    <property type="evidence" value="ECO:0007669"/>
    <property type="project" value="UniProtKB-KW"/>
</dbReference>
<evidence type="ECO:0000313" key="8">
    <source>
        <dbReference type="EMBL" id="ODQ67821.1"/>
    </source>
</evidence>
<comment type="subcellular location">
    <subcellularLocation>
        <location evidence="1">Mitochondrion</location>
    </subcellularLocation>
</comment>
<evidence type="ECO:0000256" key="2">
    <source>
        <dbReference type="ARBA" id="ARBA00009360"/>
    </source>
</evidence>
<keyword evidence="3" id="KW-0809">Transit peptide</keyword>
<protein>
    <recommendedName>
        <fullName evidence="7">Large ribosomal subunit protein mL40</fullName>
    </recommendedName>
</protein>
<dbReference type="STRING" id="857566.A0A1E3PQY3"/>
<organism evidence="8 9">
    <name type="scientific">Nadsonia fulvescens var. elongata DSM 6958</name>
    <dbReference type="NCBI Taxonomy" id="857566"/>
    <lineage>
        <taxon>Eukaryota</taxon>
        <taxon>Fungi</taxon>
        <taxon>Dikarya</taxon>
        <taxon>Ascomycota</taxon>
        <taxon>Saccharomycotina</taxon>
        <taxon>Dipodascomycetes</taxon>
        <taxon>Dipodascales</taxon>
        <taxon>Dipodascales incertae sedis</taxon>
        <taxon>Nadsonia</taxon>
    </lineage>
</organism>
<keyword evidence="6" id="KW-0687">Ribonucleoprotein</keyword>
<sequence>MNKFGLSNFVRPSIFRSHCLGSIKTPTSVSTFVRFARTSAKKKNRGELSASQVRQKNLLSAVSGARKVPRKLDMCVEDLIRHNTVTRAWALYQKEIRDKRAQNLERQYRMIDEACDALKSAGDRNLYNKATKREFGKRFPMELRVPTDTPPKIVWQYEWSPEEKEKK</sequence>
<dbReference type="InterPro" id="IPR019192">
    <property type="entry name" value="Ribosomal_mL40"/>
</dbReference>
<reference evidence="8 9" key="1">
    <citation type="journal article" date="2016" name="Proc. Natl. Acad. Sci. U.S.A.">
        <title>Comparative genomics of biotechnologically important yeasts.</title>
        <authorList>
            <person name="Riley R."/>
            <person name="Haridas S."/>
            <person name="Wolfe K.H."/>
            <person name="Lopes M.R."/>
            <person name="Hittinger C.T."/>
            <person name="Goeker M."/>
            <person name="Salamov A.A."/>
            <person name="Wisecaver J.H."/>
            <person name="Long T.M."/>
            <person name="Calvey C.H."/>
            <person name="Aerts A.L."/>
            <person name="Barry K.W."/>
            <person name="Choi C."/>
            <person name="Clum A."/>
            <person name="Coughlan A.Y."/>
            <person name="Deshpande S."/>
            <person name="Douglass A.P."/>
            <person name="Hanson S.J."/>
            <person name="Klenk H.-P."/>
            <person name="LaButti K.M."/>
            <person name="Lapidus A."/>
            <person name="Lindquist E.A."/>
            <person name="Lipzen A.M."/>
            <person name="Meier-Kolthoff J.P."/>
            <person name="Ohm R.A."/>
            <person name="Otillar R.P."/>
            <person name="Pangilinan J.L."/>
            <person name="Peng Y."/>
            <person name="Rokas A."/>
            <person name="Rosa C.A."/>
            <person name="Scheuner C."/>
            <person name="Sibirny A.A."/>
            <person name="Slot J.C."/>
            <person name="Stielow J.B."/>
            <person name="Sun H."/>
            <person name="Kurtzman C.P."/>
            <person name="Blackwell M."/>
            <person name="Grigoriev I.V."/>
            <person name="Jeffries T.W."/>
        </authorList>
    </citation>
    <scope>NUCLEOTIDE SEQUENCE [LARGE SCALE GENOMIC DNA]</scope>
    <source>
        <strain evidence="8 9">DSM 6958</strain>
    </source>
</reference>
<dbReference type="Proteomes" id="UP000095009">
    <property type="component" value="Unassembled WGS sequence"/>
</dbReference>
<dbReference type="GO" id="GO:0005739">
    <property type="term" value="C:mitochondrion"/>
    <property type="evidence" value="ECO:0007669"/>
    <property type="project" value="UniProtKB-SubCell"/>
</dbReference>